<proteinExistence type="predicted"/>
<comment type="caution">
    <text evidence="2">The sequence shown here is derived from an EMBL/GenBank/DDBJ whole genome shotgun (WGS) entry which is preliminary data.</text>
</comment>
<keyword evidence="2" id="KW-0540">Nuclease</keyword>
<reference evidence="2 3" key="1">
    <citation type="submission" date="2015-04" db="EMBL/GenBank/DDBJ databases">
        <title>Lasius niger genome sequencing.</title>
        <authorList>
            <person name="Konorov E.A."/>
            <person name="Nikitin M.A."/>
            <person name="Kirill M.V."/>
            <person name="Chang P."/>
        </authorList>
    </citation>
    <scope>NUCLEOTIDE SEQUENCE [LARGE SCALE GENOMIC DNA]</scope>
    <source>
        <tissue evidence="2">Whole</tissue>
    </source>
</reference>
<dbReference type="GO" id="GO:0004519">
    <property type="term" value="F:endonuclease activity"/>
    <property type="evidence" value="ECO:0007669"/>
    <property type="project" value="UniProtKB-KW"/>
</dbReference>
<organism evidence="2 3">
    <name type="scientific">Lasius niger</name>
    <name type="common">Black garden ant</name>
    <dbReference type="NCBI Taxonomy" id="67767"/>
    <lineage>
        <taxon>Eukaryota</taxon>
        <taxon>Metazoa</taxon>
        <taxon>Ecdysozoa</taxon>
        <taxon>Arthropoda</taxon>
        <taxon>Hexapoda</taxon>
        <taxon>Insecta</taxon>
        <taxon>Pterygota</taxon>
        <taxon>Neoptera</taxon>
        <taxon>Endopterygota</taxon>
        <taxon>Hymenoptera</taxon>
        <taxon>Apocrita</taxon>
        <taxon>Aculeata</taxon>
        <taxon>Formicoidea</taxon>
        <taxon>Formicidae</taxon>
        <taxon>Formicinae</taxon>
        <taxon>Lasius</taxon>
        <taxon>Lasius</taxon>
    </lineage>
</organism>
<dbReference type="AlphaFoldDB" id="A0A0J7N954"/>
<evidence type="ECO:0000313" key="3">
    <source>
        <dbReference type="Proteomes" id="UP000036403"/>
    </source>
</evidence>
<evidence type="ECO:0000313" key="2">
    <source>
        <dbReference type="EMBL" id="KMQ89190.1"/>
    </source>
</evidence>
<gene>
    <name evidence="2" type="ORF">RF55_11201</name>
</gene>
<accession>A0A0J7N954</accession>
<keyword evidence="3" id="KW-1185">Reference proteome</keyword>
<feature type="chain" id="PRO_5005291159" evidence="1">
    <location>
        <begin position="20"/>
        <end position="119"/>
    </location>
</feature>
<dbReference type="Proteomes" id="UP000036403">
    <property type="component" value="Unassembled WGS sequence"/>
</dbReference>
<dbReference type="EMBL" id="LBMM01008050">
    <property type="protein sequence ID" value="KMQ89190.1"/>
    <property type="molecule type" value="Genomic_DNA"/>
</dbReference>
<keyword evidence="1" id="KW-0732">Signal</keyword>
<feature type="signal peptide" evidence="1">
    <location>
        <begin position="1"/>
        <end position="19"/>
    </location>
</feature>
<sequence length="119" mass="13562">MFVCFLWQGLLYQFELSTASANFSCGHELLLQIAPDDVFANGKKDVNNLIIQIHFNSRQLDKLVRFLVVNPLMSRDPNEGDIVKFNPTFQALVRSVNSRTKMFIYSLSIRVSNVHVGVN</sequence>
<evidence type="ECO:0000256" key="1">
    <source>
        <dbReference type="SAM" id="SignalP"/>
    </source>
</evidence>
<protein>
    <submittedName>
        <fullName evidence="2">Eco57i restriction endonuclease</fullName>
    </submittedName>
</protein>
<name>A0A0J7N954_LASNI</name>
<keyword evidence="2" id="KW-0378">Hydrolase</keyword>
<keyword evidence="2" id="KW-0255">Endonuclease</keyword>
<dbReference type="PaxDb" id="67767-A0A0J7N954"/>